<dbReference type="SUPFAM" id="SSF103473">
    <property type="entry name" value="MFS general substrate transporter"/>
    <property type="match status" value="1"/>
</dbReference>
<dbReference type="Pfam" id="PF07690">
    <property type="entry name" value="MFS_1"/>
    <property type="match status" value="1"/>
</dbReference>
<reference evidence="9" key="1">
    <citation type="submission" date="2021-07" db="EMBL/GenBank/DDBJ databases">
        <authorList>
            <person name="Branca A.L. A."/>
        </authorList>
    </citation>
    <scope>NUCLEOTIDE SEQUENCE</scope>
</reference>
<evidence type="ECO:0000256" key="4">
    <source>
        <dbReference type="ARBA" id="ARBA00022989"/>
    </source>
</evidence>
<protein>
    <recommendedName>
        <fullName evidence="8">CobW/HypB/UreG nucleotide-binding domain-containing protein</fullName>
    </recommendedName>
</protein>
<dbReference type="OrthoDB" id="276498at2759"/>
<dbReference type="Gene3D" id="1.20.1250.20">
    <property type="entry name" value="MFS general substrate transporter like domains"/>
    <property type="match status" value="2"/>
</dbReference>
<dbReference type="CDD" id="cd03112">
    <property type="entry name" value="CobW-like"/>
    <property type="match status" value="1"/>
</dbReference>
<evidence type="ECO:0000256" key="6">
    <source>
        <dbReference type="ARBA" id="ARBA00037968"/>
    </source>
</evidence>
<dbReference type="AlphaFoldDB" id="A0A9W4JLG5"/>
<evidence type="ECO:0000256" key="1">
    <source>
        <dbReference type="ARBA" id="ARBA00004141"/>
    </source>
</evidence>
<feature type="transmembrane region" description="Helical" evidence="7">
    <location>
        <begin position="136"/>
        <end position="157"/>
    </location>
</feature>
<dbReference type="InterPro" id="IPR036259">
    <property type="entry name" value="MFS_trans_sf"/>
</dbReference>
<dbReference type="FunFam" id="1.20.1250.20:FF:000065">
    <property type="entry name" value="Putative MFS pantothenate transporter"/>
    <property type="match status" value="1"/>
</dbReference>
<evidence type="ECO:0000256" key="7">
    <source>
        <dbReference type="SAM" id="Phobius"/>
    </source>
</evidence>
<feature type="domain" description="CobW/HypB/UreG nucleotide-binding" evidence="8">
    <location>
        <begin position="508"/>
        <end position="668"/>
    </location>
</feature>
<dbReference type="InterPro" id="IPR011701">
    <property type="entry name" value="MFS"/>
</dbReference>
<keyword evidence="2" id="KW-0813">Transport</keyword>
<evidence type="ECO:0000313" key="9">
    <source>
        <dbReference type="EMBL" id="CAG8399572.1"/>
    </source>
</evidence>
<comment type="caution">
    <text evidence="9">The sequence shown here is derived from an EMBL/GenBank/DDBJ whole genome shotgun (WGS) entry which is preliminary data.</text>
</comment>
<sequence length="858" mass="95784">MSDQKPKAGRLSLLGLIKEVFNWYPSSYPSEERKLLFKLDLSILIFACLCFFVKYLDQTNISNAYVSGLKEDFGLYGNELNYFNVCYYTSYVVFQIPGLLLMSRPKLARWLLPTLEVLWGICTFAQSRVTNVTQLYALRVLVGALEAPVFAGTHFILGSWYTGPELFKRAGTWFICNPLGTMVSGYLQASAYTNLSGVGGMPGWRWLFIIDGIFTIPVALIGFIIFPGIPGSPRPFYLTEGDLALAQERTKRAKIRQPGKMSVDVFKRTFKRWHIWVFISCYACMIICSYPSSYMSLWLKAEGYSVTQINQLPTVTYAINIVASWLGTTLAAIYPEWIIYTIASVCCLFSTLCMIIWNIPTTLKFVAWYLLGAAGCLSPILYSTINIICRDDAEERALIMVRRSSLETIGTILTLTQGAMMSFGYSFNIWVPLLAYPTAGPDGAPRWRKGWPVSFVFFFLLWAGFMASIVIWRRAPTPGLPLQLPATARLRNNATTTPNTQQSTMPIPITIVTGFLGSGKTTILLNLIPQLPKTYKLALLKNEFGDVAIDSQLASTQSISGVRELLNGCICCNLVGQLSDALEQLRSEVNPDRIVIETSGSAFPATLAMEVNRLSREGGDFILDGVISVIDVENWEGYEDTSYTAKIQAKYTDLIIFNKWEDLPEKFDIALDRVGDLEIETPWVKSQKGRVDMDVLLGIDGALFKDAEAEKDHDQDHDHKHDHQSEVEVLSVVLKSAGAVDVGALEKFLAIAPREEVYRIKGTLRCSNEDLPVETSDDMQKRQKIDTPGSQHYILNWAFGRWTCTPSTVVAESADPAVAARVTLILARYESTKWKKKLEAGGLIQTAEGADLTVERLV</sequence>
<dbReference type="Gene3D" id="3.40.50.300">
    <property type="entry name" value="P-loop containing nucleotide triphosphate hydrolases"/>
    <property type="match status" value="1"/>
</dbReference>
<dbReference type="Proteomes" id="UP001152592">
    <property type="component" value="Unassembled WGS sequence"/>
</dbReference>
<dbReference type="InterPro" id="IPR027417">
    <property type="entry name" value="P-loop_NTPase"/>
</dbReference>
<feature type="transmembrane region" description="Helical" evidence="7">
    <location>
        <begin position="409"/>
        <end position="431"/>
    </location>
</feature>
<accession>A0A9W4JLG5</accession>
<dbReference type="Pfam" id="PF02492">
    <property type="entry name" value="cobW"/>
    <property type="match status" value="1"/>
</dbReference>
<dbReference type="InterPro" id="IPR036627">
    <property type="entry name" value="CobW-likC_sf"/>
</dbReference>
<keyword evidence="5 7" id="KW-0472">Membrane</keyword>
<comment type="subcellular location">
    <subcellularLocation>
        <location evidence="1">Membrane</location>
        <topology evidence="1">Multi-pass membrane protein</topology>
    </subcellularLocation>
</comment>
<evidence type="ECO:0000256" key="5">
    <source>
        <dbReference type="ARBA" id="ARBA00023136"/>
    </source>
</evidence>
<comment type="similarity">
    <text evidence="6">Belongs to the major facilitator superfamily. Allantoate permease family.</text>
</comment>
<name>A0A9W4JLG5_9EURO</name>
<organism evidence="9 10">
    <name type="scientific">Penicillium salamii</name>
    <dbReference type="NCBI Taxonomy" id="1612424"/>
    <lineage>
        <taxon>Eukaryota</taxon>
        <taxon>Fungi</taxon>
        <taxon>Dikarya</taxon>
        <taxon>Ascomycota</taxon>
        <taxon>Pezizomycotina</taxon>
        <taxon>Eurotiomycetes</taxon>
        <taxon>Eurotiomycetidae</taxon>
        <taxon>Eurotiales</taxon>
        <taxon>Aspergillaceae</taxon>
        <taxon>Penicillium</taxon>
    </lineage>
</organism>
<dbReference type="InterPro" id="IPR003495">
    <property type="entry name" value="CobW/HypB/UreG_nucleotide-bd"/>
</dbReference>
<keyword evidence="3 7" id="KW-0812">Transmembrane</keyword>
<feature type="transmembrane region" description="Helical" evidence="7">
    <location>
        <begin position="204"/>
        <end position="226"/>
    </location>
</feature>
<dbReference type="PANTHER" id="PTHR43791">
    <property type="entry name" value="PERMEASE-RELATED"/>
    <property type="match status" value="1"/>
</dbReference>
<dbReference type="EMBL" id="CAJVPD010000252">
    <property type="protein sequence ID" value="CAG8399572.1"/>
    <property type="molecule type" value="Genomic_DNA"/>
</dbReference>
<feature type="transmembrane region" description="Helical" evidence="7">
    <location>
        <begin position="365"/>
        <end position="388"/>
    </location>
</feature>
<dbReference type="GO" id="GO:0022857">
    <property type="term" value="F:transmembrane transporter activity"/>
    <property type="evidence" value="ECO:0007669"/>
    <property type="project" value="InterPro"/>
</dbReference>
<feature type="transmembrane region" description="Helical" evidence="7">
    <location>
        <begin position="82"/>
        <end position="102"/>
    </location>
</feature>
<dbReference type="PANTHER" id="PTHR43791:SF28">
    <property type="entry name" value="MAJOR FACILITATOR SUPERFAMILY (MFS) PROFILE DOMAIN-CONTAINING PROTEIN"/>
    <property type="match status" value="1"/>
</dbReference>
<evidence type="ECO:0000256" key="2">
    <source>
        <dbReference type="ARBA" id="ARBA00022448"/>
    </source>
</evidence>
<dbReference type="Gene3D" id="3.30.1220.10">
    <property type="entry name" value="CobW-like, C-terminal domain"/>
    <property type="match status" value="1"/>
</dbReference>
<feature type="transmembrane region" description="Helical" evidence="7">
    <location>
        <begin position="275"/>
        <end position="294"/>
    </location>
</feature>
<evidence type="ECO:0000259" key="8">
    <source>
        <dbReference type="Pfam" id="PF02492"/>
    </source>
</evidence>
<dbReference type="GO" id="GO:0016020">
    <property type="term" value="C:membrane"/>
    <property type="evidence" value="ECO:0007669"/>
    <property type="project" value="UniProtKB-SubCell"/>
</dbReference>
<evidence type="ECO:0000313" key="10">
    <source>
        <dbReference type="Proteomes" id="UP001152592"/>
    </source>
</evidence>
<dbReference type="SUPFAM" id="SSF52540">
    <property type="entry name" value="P-loop containing nucleoside triphosphate hydrolases"/>
    <property type="match status" value="1"/>
</dbReference>
<gene>
    <name evidence="9" type="ORF">PSALAMII_LOCUS7534</name>
</gene>
<evidence type="ECO:0000256" key="3">
    <source>
        <dbReference type="ARBA" id="ARBA00022692"/>
    </source>
</evidence>
<feature type="transmembrane region" description="Helical" evidence="7">
    <location>
        <begin position="338"/>
        <end position="359"/>
    </location>
</feature>
<keyword evidence="4 7" id="KW-1133">Transmembrane helix</keyword>
<proteinExistence type="inferred from homology"/>
<feature type="transmembrane region" description="Helical" evidence="7">
    <location>
        <begin position="451"/>
        <end position="472"/>
    </location>
</feature>